<evidence type="ECO:0000313" key="2">
    <source>
        <dbReference type="EMBL" id="KAF6172780.1"/>
    </source>
</evidence>
<feature type="compositionally biased region" description="Basic and acidic residues" evidence="1">
    <location>
        <begin position="15"/>
        <end position="36"/>
    </location>
</feature>
<feature type="compositionally biased region" description="Polar residues" evidence="1">
    <location>
        <begin position="49"/>
        <end position="60"/>
    </location>
</feature>
<proteinExistence type="predicted"/>
<feature type="compositionally biased region" description="Basic and acidic residues" evidence="1">
    <location>
        <begin position="69"/>
        <end position="80"/>
    </location>
</feature>
<protein>
    <submittedName>
        <fullName evidence="2">Uncharacterized protein</fullName>
    </submittedName>
</protein>
<keyword evidence="3" id="KW-1185">Reference proteome</keyword>
<organism evidence="2 3">
    <name type="scientific">Kingdonia uniflora</name>
    <dbReference type="NCBI Taxonomy" id="39325"/>
    <lineage>
        <taxon>Eukaryota</taxon>
        <taxon>Viridiplantae</taxon>
        <taxon>Streptophyta</taxon>
        <taxon>Embryophyta</taxon>
        <taxon>Tracheophyta</taxon>
        <taxon>Spermatophyta</taxon>
        <taxon>Magnoliopsida</taxon>
        <taxon>Ranunculales</taxon>
        <taxon>Circaeasteraceae</taxon>
        <taxon>Kingdonia</taxon>
    </lineage>
</organism>
<name>A0A7J7P0C3_9MAGN</name>
<feature type="region of interest" description="Disordered" evidence="1">
    <location>
        <begin position="1"/>
        <end position="107"/>
    </location>
</feature>
<sequence length="326" mass="37192">MPKQNNLEGSGAVETDARTPDQEEHEDINEKAKNEKIGGTATSTTTTTNQEISGLSTSKQTLKRARKKAREDDKSAKDLANEQVPSVEKYLKESEDPSKKKKRDTDPPSSSMIYYYFHLFCEKGECKGSAGYHSPRIYLVVFLPWSMIHYYFISICEKGDCKGAAGYHNPRIYLVVFLTWSKNAPKLILHCVRHVEVECLLELLSKKEFCVIVCKGESVYTIVQIYLVEERESNFRLAAMLKDLKLILRKNFVVNHGDRHIDNARQVLDVLQGNLQLNPLDLKAASDEKDVLEVFSSLIRIDETQKKQKSRVQWLALGDNNNVFFP</sequence>
<comment type="caution">
    <text evidence="2">The sequence shown here is derived from an EMBL/GenBank/DDBJ whole genome shotgun (WGS) entry which is preliminary data.</text>
</comment>
<evidence type="ECO:0000313" key="3">
    <source>
        <dbReference type="Proteomes" id="UP000541444"/>
    </source>
</evidence>
<gene>
    <name evidence="2" type="ORF">GIB67_041253</name>
</gene>
<evidence type="ECO:0000256" key="1">
    <source>
        <dbReference type="SAM" id="MobiDB-lite"/>
    </source>
</evidence>
<accession>A0A7J7P0C3</accession>
<feature type="compositionally biased region" description="Basic and acidic residues" evidence="1">
    <location>
        <begin position="89"/>
        <end position="106"/>
    </location>
</feature>
<dbReference type="EMBL" id="JACGCM010000387">
    <property type="protein sequence ID" value="KAF6172780.1"/>
    <property type="molecule type" value="Genomic_DNA"/>
</dbReference>
<dbReference type="AlphaFoldDB" id="A0A7J7P0C3"/>
<dbReference type="Proteomes" id="UP000541444">
    <property type="component" value="Unassembled WGS sequence"/>
</dbReference>
<reference evidence="2 3" key="1">
    <citation type="journal article" date="2020" name="IScience">
        <title>Genome Sequencing of the Endangered Kingdonia uniflora (Circaeasteraceae, Ranunculales) Reveals Potential Mechanisms of Evolutionary Specialization.</title>
        <authorList>
            <person name="Sun Y."/>
            <person name="Deng T."/>
            <person name="Zhang A."/>
            <person name="Moore M.J."/>
            <person name="Landis J.B."/>
            <person name="Lin N."/>
            <person name="Zhang H."/>
            <person name="Zhang X."/>
            <person name="Huang J."/>
            <person name="Zhang X."/>
            <person name="Sun H."/>
            <person name="Wang H."/>
        </authorList>
    </citation>
    <scope>NUCLEOTIDE SEQUENCE [LARGE SCALE GENOMIC DNA]</scope>
    <source>
        <strain evidence="2">TB1705</strain>
        <tissue evidence="2">Leaf</tissue>
    </source>
</reference>
<dbReference type="OrthoDB" id="1749972at2759"/>